<evidence type="ECO:0000313" key="4">
    <source>
        <dbReference type="Proteomes" id="UP000217935"/>
    </source>
</evidence>
<proteinExistence type="predicted"/>
<feature type="transmembrane region" description="Helical" evidence="1">
    <location>
        <begin position="7"/>
        <end position="26"/>
    </location>
</feature>
<feature type="domain" description="EamA" evidence="2">
    <location>
        <begin position="8"/>
        <end position="141"/>
    </location>
</feature>
<accession>A0A291GEP6</accession>
<name>A0A291GEP6_9RHOB</name>
<organism evidence="3 4">
    <name type="scientific">Celeribacter ethanolicus</name>
    <dbReference type="NCBI Taxonomy" id="1758178"/>
    <lineage>
        <taxon>Bacteria</taxon>
        <taxon>Pseudomonadati</taxon>
        <taxon>Pseudomonadota</taxon>
        <taxon>Alphaproteobacteria</taxon>
        <taxon>Rhodobacterales</taxon>
        <taxon>Roseobacteraceae</taxon>
        <taxon>Celeribacter</taxon>
    </lineage>
</organism>
<feature type="domain" description="EamA" evidence="2">
    <location>
        <begin position="156"/>
        <end position="279"/>
    </location>
</feature>
<dbReference type="RefSeq" id="WP_096806387.1">
    <property type="nucleotide sequence ID" value="NZ_CP022196.1"/>
</dbReference>
<gene>
    <name evidence="3" type="ORF">CEW89_14570</name>
</gene>
<sequence length="289" mass="31614">MTNQTPALGIWLMVAATFIFAMQDGISRHLAGTYNVFMIVMIRYWVFAGFVLMLAARKGRLTSVLRSARPRLQFFRGALLAFEILIMVTAFVRMGLVDAPAIFAAYPLLITALSGPVLGEHIGWRRWASVAVGFIGVMIIIQPGSGVFSLNAAFPIAAAFCFALYGLLNRYVARFDSADVTFVYTGIAGAVVTTLIGVWYWQAMLPTDWLWMGLLCVTSISSHYLLIKAYELSEASAIQPFAYLQLPFSAILGLFVFGDVIRNNVVIGAAVVVAAGVFTFLRARQVRGA</sequence>
<keyword evidence="4" id="KW-1185">Reference proteome</keyword>
<dbReference type="PANTHER" id="PTHR22911:SF103">
    <property type="entry name" value="BLR2811 PROTEIN"/>
    <property type="match status" value="1"/>
</dbReference>
<feature type="transmembrane region" description="Helical" evidence="1">
    <location>
        <begin position="241"/>
        <end position="258"/>
    </location>
</feature>
<dbReference type="KEGG" id="ceh:CEW89_14570"/>
<evidence type="ECO:0000256" key="1">
    <source>
        <dbReference type="SAM" id="Phobius"/>
    </source>
</evidence>
<feature type="transmembrane region" description="Helical" evidence="1">
    <location>
        <begin position="180"/>
        <end position="203"/>
    </location>
</feature>
<feature type="transmembrane region" description="Helical" evidence="1">
    <location>
        <begin position="32"/>
        <end position="56"/>
    </location>
</feature>
<dbReference type="Proteomes" id="UP000217935">
    <property type="component" value="Chromosome"/>
</dbReference>
<dbReference type="STRING" id="1758178.GCA_001550095_02054"/>
<dbReference type="InterPro" id="IPR000620">
    <property type="entry name" value="EamA_dom"/>
</dbReference>
<feature type="transmembrane region" description="Helical" evidence="1">
    <location>
        <begin position="102"/>
        <end position="119"/>
    </location>
</feature>
<feature type="transmembrane region" description="Helical" evidence="1">
    <location>
        <begin position="148"/>
        <end position="168"/>
    </location>
</feature>
<dbReference type="EMBL" id="CP022196">
    <property type="protein sequence ID" value="ATG48675.1"/>
    <property type="molecule type" value="Genomic_DNA"/>
</dbReference>
<feature type="transmembrane region" description="Helical" evidence="1">
    <location>
        <begin position="264"/>
        <end position="283"/>
    </location>
</feature>
<dbReference type="SUPFAM" id="SSF103481">
    <property type="entry name" value="Multidrug resistance efflux transporter EmrE"/>
    <property type="match status" value="2"/>
</dbReference>
<dbReference type="GO" id="GO:0016020">
    <property type="term" value="C:membrane"/>
    <property type="evidence" value="ECO:0007669"/>
    <property type="project" value="InterPro"/>
</dbReference>
<dbReference type="Pfam" id="PF00892">
    <property type="entry name" value="EamA"/>
    <property type="match status" value="2"/>
</dbReference>
<feature type="transmembrane region" description="Helical" evidence="1">
    <location>
        <begin position="77"/>
        <end position="96"/>
    </location>
</feature>
<feature type="transmembrane region" description="Helical" evidence="1">
    <location>
        <begin position="126"/>
        <end position="142"/>
    </location>
</feature>
<evidence type="ECO:0000259" key="2">
    <source>
        <dbReference type="Pfam" id="PF00892"/>
    </source>
</evidence>
<protein>
    <submittedName>
        <fullName evidence="3">EamA family transporter</fullName>
    </submittedName>
</protein>
<dbReference type="InterPro" id="IPR037185">
    <property type="entry name" value="EmrE-like"/>
</dbReference>
<keyword evidence="1" id="KW-1133">Transmembrane helix</keyword>
<dbReference type="AlphaFoldDB" id="A0A291GEP6"/>
<keyword evidence="1" id="KW-0812">Transmembrane</keyword>
<dbReference type="PANTHER" id="PTHR22911">
    <property type="entry name" value="ACYL-MALONYL CONDENSING ENZYME-RELATED"/>
    <property type="match status" value="1"/>
</dbReference>
<dbReference type="OrthoDB" id="9807937at2"/>
<reference evidence="3 4" key="1">
    <citation type="submission" date="2017-06" db="EMBL/GenBank/DDBJ databases">
        <title>Celeribacter sp. TSPH2 complete genome sequence.</title>
        <authorList>
            <person name="Woo J.-H."/>
            <person name="Kim H.-S."/>
        </authorList>
    </citation>
    <scope>NUCLEOTIDE SEQUENCE [LARGE SCALE GENOMIC DNA]</scope>
    <source>
        <strain evidence="3 4">TSPH2</strain>
    </source>
</reference>
<keyword evidence="1" id="KW-0472">Membrane</keyword>
<evidence type="ECO:0000313" key="3">
    <source>
        <dbReference type="EMBL" id="ATG48675.1"/>
    </source>
</evidence>